<organism evidence="1 2">
    <name type="scientific">Ectorhizobium quercum</name>
    <dbReference type="NCBI Taxonomy" id="2965071"/>
    <lineage>
        <taxon>Bacteria</taxon>
        <taxon>Pseudomonadati</taxon>
        <taxon>Pseudomonadota</taxon>
        <taxon>Alphaproteobacteria</taxon>
        <taxon>Hyphomicrobiales</taxon>
        <taxon>Rhizobiaceae</taxon>
        <taxon>Ectorhizobium</taxon>
    </lineage>
</organism>
<dbReference type="EMBL" id="JANFPI010000001">
    <property type="protein sequence ID" value="MCX8995665.1"/>
    <property type="molecule type" value="Genomic_DNA"/>
</dbReference>
<evidence type="ECO:0000313" key="2">
    <source>
        <dbReference type="Proteomes" id="UP001208771"/>
    </source>
</evidence>
<sequence length="201" mass="23404">MNPLPEDNWSPWSPSELQVRLEGMGEDWYIVGGWALDLWHGRQTREHEDLEFSVLSIRSQHYRRALSGLEFFSVADGKLSHLPSAAVVPSNVWQQWGADVAAGCWRVDMMVDRGTHDHWVYKRDPALRMPRTTAIRTTEYGIPYLAPSIVLLFKAKHAREKDHHDFHIALPRLKRQERADLRRWLEMLHPGHAWIELLGSE</sequence>
<proteinExistence type="predicted"/>
<dbReference type="Proteomes" id="UP001208771">
    <property type="component" value="Unassembled WGS sequence"/>
</dbReference>
<dbReference type="InterPro" id="IPR019646">
    <property type="entry name" value="Aminoglyc_AdlTrfase"/>
</dbReference>
<evidence type="ECO:0000313" key="1">
    <source>
        <dbReference type="EMBL" id="MCX8995665.1"/>
    </source>
</evidence>
<reference evidence="1" key="1">
    <citation type="submission" date="2022-07" db="EMBL/GenBank/DDBJ databases">
        <title>Ectorhizobium quercum gen.nov., sp. nov.</title>
        <authorList>
            <person name="Ma T."/>
            <person name="Li Y."/>
        </authorList>
    </citation>
    <scope>NUCLEOTIDE SEQUENCE</scope>
    <source>
        <strain evidence="1">BDR2-2</strain>
    </source>
</reference>
<name>A0AAE3SUU5_9HYPH</name>
<keyword evidence="2" id="KW-1185">Reference proteome</keyword>
<accession>A0AAE3SUU5</accession>
<dbReference type="Pfam" id="PF10706">
    <property type="entry name" value="Aminoglyc_resit"/>
    <property type="match status" value="1"/>
</dbReference>
<protein>
    <submittedName>
        <fullName evidence="1">Amino acid transporter</fullName>
    </submittedName>
</protein>
<gene>
    <name evidence="1" type="ORF">NOF55_00915</name>
</gene>
<comment type="caution">
    <text evidence="1">The sequence shown here is derived from an EMBL/GenBank/DDBJ whole genome shotgun (WGS) entry which is preliminary data.</text>
</comment>
<dbReference type="Gene3D" id="3.30.460.40">
    <property type="match status" value="1"/>
</dbReference>
<dbReference type="AlphaFoldDB" id="A0AAE3SUU5"/>
<dbReference type="RefSeq" id="WP_306409440.1">
    <property type="nucleotide sequence ID" value="NZ_JANFPI010000001.1"/>
</dbReference>